<feature type="domain" description="Restriction endonuclease type IV Mrr" evidence="2">
    <location>
        <begin position="87"/>
        <end position="198"/>
    </location>
</feature>
<keyword evidence="1" id="KW-0812">Transmembrane</keyword>
<dbReference type="Pfam" id="PF04471">
    <property type="entry name" value="Mrr_cat"/>
    <property type="match status" value="1"/>
</dbReference>
<keyword evidence="3" id="KW-0255">Endonuclease</keyword>
<dbReference type="GO" id="GO:0004519">
    <property type="term" value="F:endonuclease activity"/>
    <property type="evidence" value="ECO:0007669"/>
    <property type="project" value="UniProtKB-KW"/>
</dbReference>
<dbReference type="PANTHER" id="PTHR30015:SF6">
    <property type="entry name" value="SLL1429 PROTEIN"/>
    <property type="match status" value="1"/>
</dbReference>
<dbReference type="InterPro" id="IPR052906">
    <property type="entry name" value="Type_IV_Methyl-Rstrct_Enzyme"/>
</dbReference>
<evidence type="ECO:0000313" key="4">
    <source>
        <dbReference type="Proteomes" id="UP001601303"/>
    </source>
</evidence>
<gene>
    <name evidence="3" type="ORF">ACFYNQ_39035</name>
</gene>
<keyword evidence="1" id="KW-0472">Membrane</keyword>
<feature type="transmembrane region" description="Helical" evidence="1">
    <location>
        <begin position="16"/>
        <end position="37"/>
    </location>
</feature>
<dbReference type="EMBL" id="JBIAHM010000016">
    <property type="protein sequence ID" value="MFE9604526.1"/>
    <property type="molecule type" value="Genomic_DNA"/>
</dbReference>
<reference evidence="3 4" key="1">
    <citation type="submission" date="2024-10" db="EMBL/GenBank/DDBJ databases">
        <title>The Natural Products Discovery Center: Release of the First 8490 Sequenced Strains for Exploring Actinobacteria Biosynthetic Diversity.</title>
        <authorList>
            <person name="Kalkreuter E."/>
            <person name="Kautsar S.A."/>
            <person name="Yang D."/>
            <person name="Bader C.D."/>
            <person name="Teijaro C.N."/>
            <person name="Fluegel L."/>
            <person name="Davis C.M."/>
            <person name="Simpson J.R."/>
            <person name="Lauterbach L."/>
            <person name="Steele A.D."/>
            <person name="Gui C."/>
            <person name="Meng S."/>
            <person name="Li G."/>
            <person name="Viehrig K."/>
            <person name="Ye F."/>
            <person name="Su P."/>
            <person name="Kiefer A.F."/>
            <person name="Nichols A."/>
            <person name="Cepeda A.J."/>
            <person name="Yan W."/>
            <person name="Fan B."/>
            <person name="Jiang Y."/>
            <person name="Adhikari A."/>
            <person name="Zheng C.-J."/>
            <person name="Schuster L."/>
            <person name="Cowan T.M."/>
            <person name="Smanski M.J."/>
            <person name="Chevrette M.G."/>
            <person name="De Carvalho L.P.S."/>
            <person name="Shen B."/>
        </authorList>
    </citation>
    <scope>NUCLEOTIDE SEQUENCE [LARGE SCALE GENOMIC DNA]</scope>
    <source>
        <strain evidence="3 4">NPDC006488</strain>
    </source>
</reference>
<dbReference type="InterPro" id="IPR007560">
    <property type="entry name" value="Restrct_endonuc_IV_Mrr"/>
</dbReference>
<dbReference type="InterPro" id="IPR011335">
    <property type="entry name" value="Restrct_endonuc-II-like"/>
</dbReference>
<dbReference type="PANTHER" id="PTHR30015">
    <property type="entry name" value="MRR RESTRICTION SYSTEM PROTEIN"/>
    <property type="match status" value="1"/>
</dbReference>
<organism evidence="3 4">
    <name type="scientific">Streptomyces hokutonensis</name>
    <dbReference type="NCBI Taxonomy" id="1306990"/>
    <lineage>
        <taxon>Bacteria</taxon>
        <taxon>Bacillati</taxon>
        <taxon>Actinomycetota</taxon>
        <taxon>Actinomycetes</taxon>
        <taxon>Kitasatosporales</taxon>
        <taxon>Streptomycetaceae</taxon>
        <taxon>Streptomyces</taxon>
    </lineage>
</organism>
<name>A0ABW6MEI3_9ACTN</name>
<keyword evidence="4" id="KW-1185">Reference proteome</keyword>
<evidence type="ECO:0000259" key="2">
    <source>
        <dbReference type="Pfam" id="PF04471"/>
    </source>
</evidence>
<evidence type="ECO:0000313" key="3">
    <source>
        <dbReference type="EMBL" id="MFE9604526.1"/>
    </source>
</evidence>
<dbReference type="Gene3D" id="3.40.1350.10">
    <property type="match status" value="1"/>
</dbReference>
<dbReference type="InterPro" id="IPR011856">
    <property type="entry name" value="tRNA_endonuc-like_dom_sf"/>
</dbReference>
<keyword evidence="1" id="KW-1133">Transmembrane helix</keyword>
<proteinExistence type="predicted"/>
<feature type="transmembrane region" description="Helical" evidence="1">
    <location>
        <begin position="43"/>
        <end position="63"/>
    </location>
</feature>
<sequence length="225" mass="25110">MARRPLRLPRGRGEQVAAAVVACATGWLLARLAAAAWHAALRVWPWLAVGAAVAGVIGAWRILRTVRGRRMRVRALARLRLTLAELDVMDDQAFECALRDLLVRDGWTARRVGRRGDQAADVIGQDRKRGRIVLQAKHTRVAGKVGSAVMYQVKGTAGPVHGAQIAVVVTNGSFTRDARMWGERHHVYWVDRDRLRSWAEHGTSLQDLLRLPHRPARRTVLRRAA</sequence>
<accession>A0ABW6MEI3</accession>
<dbReference type="SUPFAM" id="SSF52980">
    <property type="entry name" value="Restriction endonuclease-like"/>
    <property type="match status" value="1"/>
</dbReference>
<keyword evidence="3" id="KW-0540">Nuclease</keyword>
<protein>
    <submittedName>
        <fullName evidence="3">Restriction endonuclease</fullName>
    </submittedName>
</protein>
<evidence type="ECO:0000256" key="1">
    <source>
        <dbReference type="SAM" id="Phobius"/>
    </source>
</evidence>
<dbReference type="RefSeq" id="WP_388113458.1">
    <property type="nucleotide sequence ID" value="NZ_JBIAHM010000016.1"/>
</dbReference>
<keyword evidence="3" id="KW-0378">Hydrolase</keyword>
<dbReference type="Proteomes" id="UP001601303">
    <property type="component" value="Unassembled WGS sequence"/>
</dbReference>
<comment type="caution">
    <text evidence="3">The sequence shown here is derived from an EMBL/GenBank/DDBJ whole genome shotgun (WGS) entry which is preliminary data.</text>
</comment>